<keyword evidence="3" id="KW-0804">Transcription</keyword>
<evidence type="ECO:0000313" key="5">
    <source>
        <dbReference type="EMBL" id="QOR70367.1"/>
    </source>
</evidence>
<gene>
    <name evidence="5" type="ORF">IM660_17500</name>
</gene>
<dbReference type="SMART" id="SM00421">
    <property type="entry name" value="HTH_LUXR"/>
    <property type="match status" value="1"/>
</dbReference>
<dbReference type="Proteomes" id="UP000593758">
    <property type="component" value="Chromosome"/>
</dbReference>
<dbReference type="KEGG" id="halt:IM660_17500"/>
<dbReference type="SUPFAM" id="SSF46894">
    <property type="entry name" value="C-terminal effector domain of the bipartite response regulators"/>
    <property type="match status" value="1"/>
</dbReference>
<reference evidence="5 6" key="1">
    <citation type="submission" date="2020-10" db="EMBL/GenBank/DDBJ databases">
        <title>Haloactinobacterium sp. RN3S43, a bacterium isolated from saline soil.</title>
        <authorList>
            <person name="Sun J.-Q."/>
        </authorList>
    </citation>
    <scope>NUCLEOTIDE SEQUENCE [LARGE SCALE GENOMIC DNA]</scope>
    <source>
        <strain evidence="5 6">RN3S43</strain>
    </source>
</reference>
<dbReference type="InterPro" id="IPR016032">
    <property type="entry name" value="Sig_transdc_resp-reg_C-effctor"/>
</dbReference>
<dbReference type="PANTHER" id="PTHR44688:SF16">
    <property type="entry name" value="DNA-BINDING TRANSCRIPTIONAL ACTIVATOR DEVR_DOSR"/>
    <property type="match status" value="1"/>
</dbReference>
<dbReference type="GO" id="GO:0006355">
    <property type="term" value="P:regulation of DNA-templated transcription"/>
    <property type="evidence" value="ECO:0007669"/>
    <property type="project" value="InterPro"/>
</dbReference>
<evidence type="ECO:0000259" key="4">
    <source>
        <dbReference type="PROSITE" id="PS50043"/>
    </source>
</evidence>
<organism evidence="5 6">
    <name type="scientific">Ruania alkalisoli</name>
    <dbReference type="NCBI Taxonomy" id="2779775"/>
    <lineage>
        <taxon>Bacteria</taxon>
        <taxon>Bacillati</taxon>
        <taxon>Actinomycetota</taxon>
        <taxon>Actinomycetes</taxon>
        <taxon>Micrococcales</taxon>
        <taxon>Ruaniaceae</taxon>
        <taxon>Ruania</taxon>
    </lineage>
</organism>
<keyword evidence="2" id="KW-0238">DNA-binding</keyword>
<proteinExistence type="predicted"/>
<dbReference type="PANTHER" id="PTHR44688">
    <property type="entry name" value="DNA-BINDING TRANSCRIPTIONAL ACTIVATOR DEVR_DOSR"/>
    <property type="match status" value="1"/>
</dbReference>
<dbReference type="InterPro" id="IPR041664">
    <property type="entry name" value="AAA_16"/>
</dbReference>
<dbReference type="EMBL" id="CP063169">
    <property type="protein sequence ID" value="QOR70367.1"/>
    <property type="molecule type" value="Genomic_DNA"/>
</dbReference>
<dbReference type="InterPro" id="IPR000792">
    <property type="entry name" value="Tscrpt_reg_LuxR_C"/>
</dbReference>
<dbReference type="Gene3D" id="1.10.10.10">
    <property type="entry name" value="Winged helix-like DNA-binding domain superfamily/Winged helix DNA-binding domain"/>
    <property type="match status" value="1"/>
</dbReference>
<evidence type="ECO:0000256" key="3">
    <source>
        <dbReference type="ARBA" id="ARBA00023163"/>
    </source>
</evidence>
<dbReference type="InterPro" id="IPR027417">
    <property type="entry name" value="P-loop_NTPase"/>
</dbReference>
<dbReference type="SUPFAM" id="SSF52540">
    <property type="entry name" value="P-loop containing nucleoside triphosphate hydrolases"/>
    <property type="match status" value="1"/>
</dbReference>
<evidence type="ECO:0000313" key="6">
    <source>
        <dbReference type="Proteomes" id="UP000593758"/>
    </source>
</evidence>
<dbReference type="PROSITE" id="PS50043">
    <property type="entry name" value="HTH_LUXR_2"/>
    <property type="match status" value="1"/>
</dbReference>
<feature type="domain" description="HTH luxR-type" evidence="4">
    <location>
        <begin position="816"/>
        <end position="878"/>
    </location>
</feature>
<keyword evidence="1" id="KW-0805">Transcription regulation</keyword>
<dbReference type="AlphaFoldDB" id="A0A7M1STB3"/>
<dbReference type="InterPro" id="IPR036388">
    <property type="entry name" value="WH-like_DNA-bd_sf"/>
</dbReference>
<keyword evidence="6" id="KW-1185">Reference proteome</keyword>
<dbReference type="CDD" id="cd06170">
    <property type="entry name" value="LuxR_C_like"/>
    <property type="match status" value="1"/>
</dbReference>
<sequence length="878" mass="94497">MSVRPHDVAGPASASSHRIDHVTQVEQFEHVHQAHEIQLVRSLRAGRGVLVFGEAGTGKSHLVSRVLTQEGYPDEIAHSSPPALQRTVPLTTTFDGLVHALGLDSRPATTDQAAIAVQKHLTPARSSACAPLLRIDRAHLLDSASAAVIAEMVRLRKITLVATARPHTASAAPWHGLWRDEVLDRLDLHALAPDEIAELLTTMVGEPVAPDVVRHLWDRSGGNVLHLRELTTGLPARSGLAATDQISSLTITPEPVPALLTVATTELAGLSDRALQALRALALLGPLTLGTLLDSVDRDTVENLLHRGLIRTRPAERLPELMVEPAHNLLREALLSTTPPHQRQEILQEAAGRGASGGVLGRQAVLLLLSKGWPLGYATIRSAVAEAFAHRRPDEVVWLIDATFGPTGTNRLSTIETITLLLDRAEAHRLLSHTDDALDDIAELLPQLRGAVAAAPADARLPMLVLTAARLRADLEQHDRDDLDAALNSLAEANRWMAELPTSGNSNRPRIELEVSRLRHLGYAGRHRDSGARSLDLLNEIADPRVVLPLVYPTGLGLLQAGRFEETWSIAARYRAAIAAGSDVHGDAAAELAALGVLAHLGAGEIDQLEALTPTRFENPPTGAPWLNAQVGAGLTAAARGTWSQAQSRLCRVHEQLDLHGPPGIGAYARGVEALAAAAGGEPARAQDLLTTIRAMARSQTAVLSGELRLLRLDTMLWLRAPSLPRAARALASWAHLSGLMRIEMEALHRSLVLDLRAGRPPYDGVLERLRQLRAQFTSPRVDALLAHAEALVRADADLAGIAERQLNERGLWLPPGPQTRSLTPREREVAALARARLTSRTIATRLGVSARTVDSHLASVFAKLGVSSREELTHALR</sequence>
<name>A0A7M1STB3_9MICO</name>
<dbReference type="GO" id="GO:0003677">
    <property type="term" value="F:DNA binding"/>
    <property type="evidence" value="ECO:0007669"/>
    <property type="project" value="UniProtKB-KW"/>
</dbReference>
<dbReference type="Pfam" id="PF13191">
    <property type="entry name" value="AAA_16"/>
    <property type="match status" value="1"/>
</dbReference>
<dbReference type="PRINTS" id="PR00038">
    <property type="entry name" value="HTHLUXR"/>
</dbReference>
<protein>
    <recommendedName>
        <fullName evidence="4">HTH luxR-type domain-containing protein</fullName>
    </recommendedName>
</protein>
<accession>A0A7M1STB3</accession>
<dbReference type="RefSeq" id="WP_193497051.1">
    <property type="nucleotide sequence ID" value="NZ_CP063169.1"/>
</dbReference>
<dbReference type="Pfam" id="PF00196">
    <property type="entry name" value="GerE"/>
    <property type="match status" value="1"/>
</dbReference>
<evidence type="ECO:0000256" key="1">
    <source>
        <dbReference type="ARBA" id="ARBA00023015"/>
    </source>
</evidence>
<evidence type="ECO:0000256" key="2">
    <source>
        <dbReference type="ARBA" id="ARBA00023125"/>
    </source>
</evidence>